<organism evidence="4 5">
    <name type="scientific">Mesorhizobium denitrificans</name>
    <dbReference type="NCBI Taxonomy" id="2294114"/>
    <lineage>
        <taxon>Bacteria</taxon>
        <taxon>Pseudomonadati</taxon>
        <taxon>Pseudomonadota</taxon>
        <taxon>Alphaproteobacteria</taxon>
        <taxon>Hyphomicrobiales</taxon>
        <taxon>Phyllobacteriaceae</taxon>
        <taxon>Mesorhizobium</taxon>
    </lineage>
</organism>
<evidence type="ECO:0000313" key="5">
    <source>
        <dbReference type="Proteomes" id="UP000262379"/>
    </source>
</evidence>
<evidence type="ECO:0000256" key="1">
    <source>
        <dbReference type="ARBA" id="ARBA00022691"/>
    </source>
</evidence>
<name>A0A371XF64_9HYPH</name>
<dbReference type="Gene3D" id="2.40.30.70">
    <property type="entry name" value="YaeB-like"/>
    <property type="match status" value="1"/>
</dbReference>
<keyword evidence="4" id="KW-0489">Methyltransferase</keyword>
<dbReference type="CDD" id="cd09281">
    <property type="entry name" value="UPF0066"/>
    <property type="match status" value="1"/>
</dbReference>
<dbReference type="PROSITE" id="PS51668">
    <property type="entry name" value="TSAA_2"/>
    <property type="match status" value="1"/>
</dbReference>
<dbReference type="EMBL" id="QURN01000006">
    <property type="protein sequence ID" value="RFC67862.1"/>
    <property type="molecule type" value="Genomic_DNA"/>
</dbReference>
<evidence type="ECO:0000256" key="2">
    <source>
        <dbReference type="ARBA" id="ARBA00033753"/>
    </source>
</evidence>
<dbReference type="GO" id="GO:0032259">
    <property type="term" value="P:methylation"/>
    <property type="evidence" value="ECO:0007669"/>
    <property type="project" value="UniProtKB-KW"/>
</dbReference>
<dbReference type="GO" id="GO:0008168">
    <property type="term" value="F:methyltransferase activity"/>
    <property type="evidence" value="ECO:0007669"/>
    <property type="project" value="UniProtKB-KW"/>
</dbReference>
<dbReference type="SUPFAM" id="SSF118196">
    <property type="entry name" value="YaeB-like"/>
    <property type="match status" value="1"/>
</dbReference>
<dbReference type="NCBIfam" id="TIGR00104">
    <property type="entry name" value="tRNA_TsaA"/>
    <property type="match status" value="1"/>
</dbReference>
<proteinExistence type="inferred from homology"/>
<keyword evidence="5" id="KW-1185">Reference proteome</keyword>
<dbReference type="AlphaFoldDB" id="A0A371XF64"/>
<protein>
    <submittedName>
        <fullName evidence="4">tRNA (N6-threonylcarbamoyladenosine(37)-N6)-methyltransferase TrmO</fullName>
    </submittedName>
</protein>
<dbReference type="PANTHER" id="PTHR12818">
    <property type="entry name" value="TRNA (ADENINE(37)-N6)-METHYLTRANSFERASE"/>
    <property type="match status" value="1"/>
</dbReference>
<dbReference type="InterPro" id="IPR040372">
    <property type="entry name" value="YaeB-like"/>
</dbReference>
<gene>
    <name evidence="4" type="primary">tsaA</name>
    <name evidence="4" type="ORF">DY251_09775</name>
</gene>
<accession>A0A371XF64</accession>
<feature type="domain" description="TsaA-like" evidence="3">
    <location>
        <begin position="24"/>
        <end position="154"/>
    </location>
</feature>
<reference evidence="5" key="1">
    <citation type="submission" date="2018-08" db="EMBL/GenBank/DDBJ databases">
        <authorList>
            <person name="Im W.T."/>
        </authorList>
    </citation>
    <scope>NUCLEOTIDE SEQUENCE [LARGE SCALE GENOMIC DNA]</scope>
    <source>
        <strain evidence="5">LA-28</strain>
    </source>
</reference>
<keyword evidence="1" id="KW-0949">S-adenosyl-L-methionine</keyword>
<sequence>MVRENEVRLNELAVALPERFDAEVIFIGRIRTPWTSRLDAPRQGRPDGPICRIEVFEPWVPALEGIKRYGRLEVLYWLHMSRRDLVLQSPANDGAVRGTFALRSPVRPNPIGTSVVELIAVNAGSLDVKGLDCLDGTPLLDLKPDRTLFVPIAPPQKGDFETG</sequence>
<dbReference type="Pfam" id="PF01980">
    <property type="entry name" value="TrmO_N"/>
    <property type="match status" value="1"/>
</dbReference>
<dbReference type="InterPro" id="IPR036413">
    <property type="entry name" value="YaeB-like_sf"/>
</dbReference>
<comment type="similarity">
    <text evidence="2">Belongs to the tRNA methyltransferase O family.</text>
</comment>
<dbReference type="Proteomes" id="UP000262379">
    <property type="component" value="Unassembled WGS sequence"/>
</dbReference>
<dbReference type="RefSeq" id="WP_116623697.1">
    <property type="nucleotide sequence ID" value="NZ_QURN01000006.1"/>
</dbReference>
<comment type="caution">
    <text evidence="4">The sequence shown here is derived from an EMBL/GenBank/DDBJ whole genome shotgun (WGS) entry which is preliminary data.</text>
</comment>
<keyword evidence="4" id="KW-0808">Transferase</keyword>
<dbReference type="InterPro" id="IPR036414">
    <property type="entry name" value="YaeB_N_sf"/>
</dbReference>
<evidence type="ECO:0000259" key="3">
    <source>
        <dbReference type="PROSITE" id="PS51668"/>
    </source>
</evidence>
<dbReference type="PANTHER" id="PTHR12818:SF0">
    <property type="entry name" value="TRNA (ADENINE(37)-N6)-METHYLTRANSFERASE"/>
    <property type="match status" value="1"/>
</dbReference>
<evidence type="ECO:0000313" key="4">
    <source>
        <dbReference type="EMBL" id="RFC67862.1"/>
    </source>
</evidence>
<dbReference type="InterPro" id="IPR023370">
    <property type="entry name" value="TrmO-like_N"/>
</dbReference>